<dbReference type="InterPro" id="IPR035901">
    <property type="entry name" value="GIY-YIG_endonuc_sf"/>
</dbReference>
<dbReference type="EMBL" id="VLKU01000009">
    <property type="protein sequence ID" value="TWI31498.1"/>
    <property type="molecule type" value="Genomic_DNA"/>
</dbReference>
<keyword evidence="3" id="KW-0378">Hydrolase</keyword>
<proteinExistence type="inferred from homology"/>
<dbReference type="AlphaFoldDB" id="A0A562NHC9"/>
<gene>
    <name evidence="3" type="ORF">IQ24_02950</name>
</gene>
<evidence type="ECO:0000313" key="4">
    <source>
        <dbReference type="Proteomes" id="UP000316225"/>
    </source>
</evidence>
<reference evidence="3 4" key="1">
    <citation type="journal article" date="2015" name="Stand. Genomic Sci.">
        <title>Genomic Encyclopedia of Bacterial and Archaeal Type Strains, Phase III: the genomes of soil and plant-associated and newly described type strains.</title>
        <authorList>
            <person name="Whitman W.B."/>
            <person name="Woyke T."/>
            <person name="Klenk H.P."/>
            <person name="Zhou Y."/>
            <person name="Lilburn T.G."/>
            <person name="Beck B.J."/>
            <person name="De Vos P."/>
            <person name="Vandamme P."/>
            <person name="Eisen J.A."/>
            <person name="Garrity G."/>
            <person name="Hugenholtz P."/>
            <person name="Kyrpides N.C."/>
        </authorList>
    </citation>
    <scope>NUCLEOTIDE SEQUENCE [LARGE SCALE GENOMIC DNA]</scope>
    <source>
        <strain evidence="3 4">CGMCC 1.5364</strain>
    </source>
</reference>
<organism evidence="3 4">
    <name type="scientific">Paracoccus sulfuroxidans</name>
    <dbReference type="NCBI Taxonomy" id="384678"/>
    <lineage>
        <taxon>Bacteria</taxon>
        <taxon>Pseudomonadati</taxon>
        <taxon>Pseudomonadota</taxon>
        <taxon>Alphaproteobacteria</taxon>
        <taxon>Rhodobacterales</taxon>
        <taxon>Paracoccaceae</taxon>
        <taxon>Paracoccus</taxon>
    </lineage>
</organism>
<dbReference type="GO" id="GO:0004519">
    <property type="term" value="F:endonuclease activity"/>
    <property type="evidence" value="ECO:0007669"/>
    <property type="project" value="UniProtKB-KW"/>
</dbReference>
<dbReference type="Pfam" id="PF01541">
    <property type="entry name" value="GIY-YIG"/>
    <property type="match status" value="1"/>
</dbReference>
<evidence type="ECO:0000256" key="1">
    <source>
        <dbReference type="ARBA" id="ARBA00007435"/>
    </source>
</evidence>
<evidence type="ECO:0000313" key="3">
    <source>
        <dbReference type="EMBL" id="TWI31498.1"/>
    </source>
</evidence>
<dbReference type="SUPFAM" id="SSF82771">
    <property type="entry name" value="GIY-YIG endonuclease"/>
    <property type="match status" value="1"/>
</dbReference>
<dbReference type="CDD" id="cd10449">
    <property type="entry name" value="GIY-YIG_SLX1_like"/>
    <property type="match status" value="1"/>
</dbReference>
<protein>
    <submittedName>
        <fullName evidence="3">Putative endonuclease</fullName>
    </submittedName>
</protein>
<accession>A0A562NHC9</accession>
<dbReference type="PROSITE" id="PS50164">
    <property type="entry name" value="GIY_YIG"/>
    <property type="match status" value="1"/>
</dbReference>
<dbReference type="Gene3D" id="3.40.1440.10">
    <property type="entry name" value="GIY-YIG endonuclease"/>
    <property type="match status" value="1"/>
</dbReference>
<keyword evidence="3" id="KW-0255">Endonuclease</keyword>
<dbReference type="RefSeq" id="WP_199756588.1">
    <property type="nucleotide sequence ID" value="NZ_VLKU01000009.1"/>
</dbReference>
<comment type="similarity">
    <text evidence="1">Belongs to the UPF0213 family.</text>
</comment>
<dbReference type="InterPro" id="IPR050190">
    <property type="entry name" value="UPF0213_domain"/>
</dbReference>
<keyword evidence="4" id="KW-1185">Reference proteome</keyword>
<sequence>MTAYVYVLGCPTPTRYLTYVGWTLDLDRRLAEHNGSSIGARSTRGRVWVMLYAEQWPSRNEAMSREWHLKRDRQLRRRLALTAQGQPGA</sequence>
<feature type="domain" description="GIY-YIG" evidence="2">
    <location>
        <begin position="1"/>
        <end position="81"/>
    </location>
</feature>
<keyword evidence="3" id="KW-0540">Nuclease</keyword>
<name>A0A562NHC9_9RHOB</name>
<evidence type="ECO:0000259" key="2">
    <source>
        <dbReference type="PROSITE" id="PS50164"/>
    </source>
</evidence>
<dbReference type="PANTHER" id="PTHR34477">
    <property type="entry name" value="UPF0213 PROTEIN YHBQ"/>
    <property type="match status" value="1"/>
</dbReference>
<dbReference type="Proteomes" id="UP000316225">
    <property type="component" value="Unassembled WGS sequence"/>
</dbReference>
<comment type="caution">
    <text evidence="3">The sequence shown here is derived from an EMBL/GenBank/DDBJ whole genome shotgun (WGS) entry which is preliminary data.</text>
</comment>
<dbReference type="InterPro" id="IPR000305">
    <property type="entry name" value="GIY-YIG_endonuc"/>
</dbReference>
<dbReference type="PANTHER" id="PTHR34477:SF1">
    <property type="entry name" value="UPF0213 PROTEIN YHBQ"/>
    <property type="match status" value="1"/>
</dbReference>